<evidence type="ECO:0000313" key="10">
    <source>
        <dbReference type="EMBL" id="KAF0980289.1"/>
    </source>
</evidence>
<dbReference type="GO" id="GO:0004694">
    <property type="term" value="F:eukaryotic translation initiation factor 2alpha kinase activity"/>
    <property type="evidence" value="ECO:0007669"/>
    <property type="project" value="TreeGrafter"/>
</dbReference>
<keyword evidence="7" id="KW-0175">Coiled coil</keyword>
<dbReference type="RefSeq" id="XP_044565002.1">
    <property type="nucleotide sequence ID" value="XM_044704141.1"/>
</dbReference>
<dbReference type="EMBL" id="VFQX01000019">
    <property type="protein sequence ID" value="KAF0980289.1"/>
    <property type="molecule type" value="Genomic_DNA"/>
</dbReference>
<dbReference type="PANTHER" id="PTHR11042">
    <property type="entry name" value="EUKARYOTIC TRANSLATION INITIATION FACTOR 2-ALPHA KINASE EIF2-ALPHA KINASE -RELATED"/>
    <property type="match status" value="1"/>
</dbReference>
<dbReference type="AlphaFoldDB" id="A0A6A5C4M8"/>
<dbReference type="Pfam" id="PF00069">
    <property type="entry name" value="Pkinase"/>
    <property type="match status" value="1"/>
</dbReference>
<evidence type="ECO:0000256" key="1">
    <source>
        <dbReference type="ARBA" id="ARBA00012513"/>
    </source>
</evidence>
<dbReference type="GO" id="GO:0005524">
    <property type="term" value="F:ATP binding"/>
    <property type="evidence" value="ECO:0007669"/>
    <property type="project" value="UniProtKB-KW"/>
</dbReference>
<evidence type="ECO:0000256" key="7">
    <source>
        <dbReference type="SAM" id="Coils"/>
    </source>
</evidence>
<evidence type="ECO:0000256" key="8">
    <source>
        <dbReference type="SAM" id="MobiDB-lite"/>
    </source>
</evidence>
<dbReference type="Proteomes" id="UP000444721">
    <property type="component" value="Unassembled WGS sequence"/>
</dbReference>
<dbReference type="VEuPathDB" id="AmoebaDB:NF0077480"/>
<keyword evidence="6" id="KW-0067">ATP-binding</keyword>
<dbReference type="InterPro" id="IPR000719">
    <property type="entry name" value="Prot_kinase_dom"/>
</dbReference>
<dbReference type="GO" id="GO:0005737">
    <property type="term" value="C:cytoplasm"/>
    <property type="evidence" value="ECO:0007669"/>
    <property type="project" value="TreeGrafter"/>
</dbReference>
<gene>
    <name evidence="10" type="ORF">FDP41_013503</name>
</gene>
<protein>
    <recommendedName>
        <fullName evidence="1">non-specific serine/threonine protein kinase</fullName>
        <ecNumber evidence="1">2.7.11.1</ecNumber>
    </recommendedName>
</protein>
<feature type="region of interest" description="Disordered" evidence="8">
    <location>
        <begin position="73"/>
        <end position="121"/>
    </location>
</feature>
<keyword evidence="3" id="KW-0808">Transferase</keyword>
<dbReference type="EC" id="2.7.11.1" evidence="1"/>
<evidence type="ECO:0000256" key="2">
    <source>
        <dbReference type="ARBA" id="ARBA00022527"/>
    </source>
</evidence>
<organism evidence="10 11">
    <name type="scientific">Naegleria fowleri</name>
    <name type="common">Brain eating amoeba</name>
    <dbReference type="NCBI Taxonomy" id="5763"/>
    <lineage>
        <taxon>Eukaryota</taxon>
        <taxon>Discoba</taxon>
        <taxon>Heterolobosea</taxon>
        <taxon>Tetramitia</taxon>
        <taxon>Eutetramitia</taxon>
        <taxon>Vahlkampfiidae</taxon>
        <taxon>Naegleria</taxon>
    </lineage>
</organism>
<accession>A0A6A5C4M8</accession>
<dbReference type="OMA" id="MVLYIVM"/>
<evidence type="ECO:0000259" key="9">
    <source>
        <dbReference type="PROSITE" id="PS50011"/>
    </source>
</evidence>
<feature type="compositionally biased region" description="Polar residues" evidence="8">
    <location>
        <begin position="101"/>
        <end position="121"/>
    </location>
</feature>
<dbReference type="OrthoDB" id="341578at2759"/>
<keyword evidence="5" id="KW-0418">Kinase</keyword>
<dbReference type="PROSITE" id="PS50011">
    <property type="entry name" value="PROTEIN_KINASE_DOM"/>
    <property type="match status" value="1"/>
</dbReference>
<dbReference type="GO" id="GO:0005634">
    <property type="term" value="C:nucleus"/>
    <property type="evidence" value="ECO:0007669"/>
    <property type="project" value="TreeGrafter"/>
</dbReference>
<dbReference type="PANTHER" id="PTHR11042:SF160">
    <property type="entry name" value="EUKARYOTIC TRANSLATION INITIATION FACTOR 2-ALPHA KINASE 1"/>
    <property type="match status" value="1"/>
</dbReference>
<proteinExistence type="predicted"/>
<dbReference type="VEuPathDB" id="AmoebaDB:NF0019330"/>
<dbReference type="InterPro" id="IPR011009">
    <property type="entry name" value="Kinase-like_dom_sf"/>
</dbReference>
<dbReference type="GeneID" id="68120718"/>
<evidence type="ECO:0000256" key="4">
    <source>
        <dbReference type="ARBA" id="ARBA00022741"/>
    </source>
</evidence>
<dbReference type="VEuPathDB" id="AmoebaDB:FDP41_013503"/>
<dbReference type="Gene3D" id="3.30.200.20">
    <property type="entry name" value="Phosphorylase Kinase, domain 1"/>
    <property type="match status" value="1"/>
</dbReference>
<keyword evidence="11" id="KW-1185">Reference proteome</keyword>
<evidence type="ECO:0000313" key="11">
    <source>
        <dbReference type="Proteomes" id="UP000444721"/>
    </source>
</evidence>
<evidence type="ECO:0000256" key="6">
    <source>
        <dbReference type="ARBA" id="ARBA00022840"/>
    </source>
</evidence>
<dbReference type="InterPro" id="IPR050339">
    <property type="entry name" value="CC_SR_Kinase"/>
</dbReference>
<evidence type="ECO:0000256" key="3">
    <source>
        <dbReference type="ARBA" id="ARBA00022679"/>
    </source>
</evidence>
<keyword evidence="2" id="KW-0723">Serine/threonine-protein kinase</keyword>
<comment type="caution">
    <text evidence="10">The sequence shown here is derived from an EMBL/GenBank/DDBJ whole genome shotgun (WGS) entry which is preliminary data.</text>
</comment>
<reference evidence="10 11" key="1">
    <citation type="journal article" date="2019" name="Sci. Rep.">
        <title>Nanopore sequencing improves the draft genome of the human pathogenic amoeba Naegleria fowleri.</title>
        <authorList>
            <person name="Liechti N."/>
            <person name="Schurch N."/>
            <person name="Bruggmann R."/>
            <person name="Wittwer M."/>
        </authorList>
    </citation>
    <scope>NUCLEOTIDE SEQUENCE [LARGE SCALE GENOMIC DNA]</scope>
    <source>
        <strain evidence="10 11">ATCC 30894</strain>
    </source>
</reference>
<dbReference type="SUPFAM" id="SSF56112">
    <property type="entry name" value="Protein kinase-like (PK-like)"/>
    <property type="match status" value="1"/>
</dbReference>
<evidence type="ECO:0000256" key="5">
    <source>
        <dbReference type="ARBA" id="ARBA00022777"/>
    </source>
</evidence>
<sequence length="848" mass="97075">MKPIPITKPLSIRQQTTNNFNSQSYRECNVNDIDDNTSFMLDHCIIGSVPASSNFSTKKSISSSLTKDANDFISKKTQSRPPPITTSSSSTAPSFERPNVLSPTLQTKRKSANLTSPTLSPNFISSNSLQAHSNHDNEKIMLDFFNLFQKQQAKSNDGSGNSSTDEDELCINILSSSLSAHQDWSRMINKVDHAQLKSPSESFDENDRQCQSFHSITELDKKKAKRNWFRFMKIESDSSIEDEENSDSEEETKSKSSLDKKEILLLFLLQHVAKELNPDISFFLNLCKHLGKLGYFSNKMLDENFIKTLCKDFIQDIAEIFPSTVDHETSKGKIVRSESHASYLSEISHSPSSLRENFGSLDEAPVLDSMFYNTKRLEADYCHFQKLGKSKPYSSIIKATHRIDGRAYAIKKVHFHFKNTLELEHVYSYVVNEITALAKLDHENVIRFYAAWFEPSRENECSQQKENDSTKNDLSNEVASPLIWNDTHTILHNLLEHDFQEKVPQTTSSQLTNSIQFDSPKAQPIDIHCKKNSSSPPPNMSYLEFALERKKTPNATKKTYIDTETQNITSSVKSILHEMFNVNNQFEMVLYIVMQLCEGTTLEDWLAEKKKNKKLSHLQEALRLFKQILKGVCHIHAHGLVHKNLKPNNIFVLSNGVIKIADFGLAKYLQECLLNHNCKEGTNKKKPHHSTEQSSLYSSPEQIFNSKFDQKGDIYSLGVILFELLAPSFITTTERVHVLSQLRKKEFSEEMIKSYPREIEIVKQCLDKPNNRPTAQELFHKISRLIKAYKIEGKFSNSSKTASNYHMLSTPSFPSYDTIREKNRIIEEQQKQIEMLLEQLEKKNLNSK</sequence>
<feature type="coiled-coil region" evidence="7">
    <location>
        <begin position="819"/>
        <end position="846"/>
    </location>
</feature>
<dbReference type="VEuPathDB" id="AmoebaDB:NfTy_028440"/>
<feature type="domain" description="Protein kinase" evidence="9">
    <location>
        <begin position="381"/>
        <end position="786"/>
    </location>
</feature>
<feature type="compositionally biased region" description="Low complexity" evidence="8">
    <location>
        <begin position="85"/>
        <end position="94"/>
    </location>
</feature>
<name>A0A6A5C4M8_NAEFO</name>
<dbReference type="Gene3D" id="1.10.510.10">
    <property type="entry name" value="Transferase(Phosphotransferase) domain 1"/>
    <property type="match status" value="1"/>
</dbReference>
<keyword evidence="4" id="KW-0547">Nucleotide-binding</keyword>